<comment type="caution">
    <text evidence="2">The sequence shown here is derived from an EMBL/GenBank/DDBJ whole genome shotgun (WGS) entry which is preliminary data.</text>
</comment>
<protein>
    <submittedName>
        <fullName evidence="2">Uncharacterized protein</fullName>
    </submittedName>
</protein>
<dbReference type="AlphaFoldDB" id="A0A1C3E7L2"/>
<feature type="compositionally biased region" description="Basic and acidic residues" evidence="1">
    <location>
        <begin position="108"/>
        <end position="120"/>
    </location>
</feature>
<keyword evidence="3" id="KW-1185">Reference proteome</keyword>
<name>A0A1C3E7L2_9PLAN</name>
<organism evidence="2 3">
    <name type="scientific">Planctopirus hydrillae</name>
    <dbReference type="NCBI Taxonomy" id="1841610"/>
    <lineage>
        <taxon>Bacteria</taxon>
        <taxon>Pseudomonadati</taxon>
        <taxon>Planctomycetota</taxon>
        <taxon>Planctomycetia</taxon>
        <taxon>Planctomycetales</taxon>
        <taxon>Planctomycetaceae</taxon>
        <taxon>Planctopirus</taxon>
    </lineage>
</organism>
<feature type="region of interest" description="Disordered" evidence="1">
    <location>
        <begin position="96"/>
        <end position="120"/>
    </location>
</feature>
<dbReference type="RefSeq" id="WP_068849957.1">
    <property type="nucleotide sequence ID" value="NZ_LYDR01000137.1"/>
</dbReference>
<dbReference type="EMBL" id="LYDR01000137">
    <property type="protein sequence ID" value="ODA29240.1"/>
    <property type="molecule type" value="Genomic_DNA"/>
</dbReference>
<evidence type="ECO:0000256" key="1">
    <source>
        <dbReference type="SAM" id="MobiDB-lite"/>
    </source>
</evidence>
<evidence type="ECO:0000313" key="2">
    <source>
        <dbReference type="EMBL" id="ODA29240.1"/>
    </source>
</evidence>
<accession>A0A1C3E7L2</accession>
<reference evidence="2 3" key="1">
    <citation type="submission" date="2016-05" db="EMBL/GenBank/DDBJ databases">
        <title>Genomic and physiological characterization of Planctopirus sp. isolated from fresh water lake.</title>
        <authorList>
            <person name="Subhash Y."/>
            <person name="Ramana C."/>
        </authorList>
    </citation>
    <scope>NUCLEOTIDE SEQUENCE [LARGE SCALE GENOMIC DNA]</scope>
    <source>
        <strain evidence="2 3">JC280</strain>
    </source>
</reference>
<evidence type="ECO:0000313" key="3">
    <source>
        <dbReference type="Proteomes" id="UP000094828"/>
    </source>
</evidence>
<dbReference type="STRING" id="1841610.A6X21_09065"/>
<gene>
    <name evidence="2" type="ORF">A6X21_09065</name>
</gene>
<dbReference type="Proteomes" id="UP000094828">
    <property type="component" value="Unassembled WGS sequence"/>
</dbReference>
<proteinExistence type="predicted"/>
<sequence length="120" mass="13484">MYPQQHDEVFEAAADRVERDPAARQFFDRQVAFEVKGRFLLALISQLQLSLRHPQNLGASAGLMRHFIYSARENMPPILQQVVDAGFDDVPNFSTIGMPPIQTPASDLYRKTEGSQAHGD</sequence>